<feature type="transmembrane region" description="Helical" evidence="1">
    <location>
        <begin position="46"/>
        <end position="67"/>
    </location>
</feature>
<feature type="transmembrane region" description="Helical" evidence="1">
    <location>
        <begin position="12"/>
        <end position="34"/>
    </location>
</feature>
<accession>A0ABQ2FDX7</accession>
<name>A0ABQ2FDX7_9MICO</name>
<sequence>MPTSSRWTSKSLVIWALLLLGLAAMEFPGVFFFHKRAEPEIFGLPFIYGYNIIWWAYMCAVMLYAYLTRWGRAPIAPGADR</sequence>
<dbReference type="EMBL" id="BMLB01000007">
    <property type="protein sequence ID" value="GGK79584.1"/>
    <property type="molecule type" value="Genomic_DNA"/>
</dbReference>
<proteinExistence type="predicted"/>
<keyword evidence="1" id="KW-1133">Transmembrane helix</keyword>
<dbReference type="RefSeq" id="WP_022922271.1">
    <property type="nucleotide sequence ID" value="NZ_BMLB01000007.1"/>
</dbReference>
<comment type="caution">
    <text evidence="2">The sequence shown here is derived from an EMBL/GenBank/DDBJ whole genome shotgun (WGS) entry which is preliminary data.</text>
</comment>
<keyword evidence="3" id="KW-1185">Reference proteome</keyword>
<organism evidence="2 3">
    <name type="scientific">Ornithinimicrobium pekingense</name>
    <dbReference type="NCBI Taxonomy" id="384677"/>
    <lineage>
        <taxon>Bacteria</taxon>
        <taxon>Bacillati</taxon>
        <taxon>Actinomycetota</taxon>
        <taxon>Actinomycetes</taxon>
        <taxon>Micrococcales</taxon>
        <taxon>Ornithinimicrobiaceae</taxon>
        <taxon>Ornithinimicrobium</taxon>
    </lineage>
</organism>
<reference evidence="3" key="1">
    <citation type="journal article" date="2019" name="Int. J. Syst. Evol. Microbiol.">
        <title>The Global Catalogue of Microorganisms (GCM) 10K type strain sequencing project: providing services to taxonomists for standard genome sequencing and annotation.</title>
        <authorList>
            <consortium name="The Broad Institute Genomics Platform"/>
            <consortium name="The Broad Institute Genome Sequencing Center for Infectious Disease"/>
            <person name="Wu L."/>
            <person name="Ma J."/>
        </authorList>
    </citation>
    <scope>NUCLEOTIDE SEQUENCE [LARGE SCALE GENOMIC DNA]</scope>
    <source>
        <strain evidence="3">CGMCC 1.5362</strain>
    </source>
</reference>
<evidence type="ECO:0000313" key="2">
    <source>
        <dbReference type="EMBL" id="GGK79584.1"/>
    </source>
</evidence>
<dbReference type="Proteomes" id="UP000662111">
    <property type="component" value="Unassembled WGS sequence"/>
</dbReference>
<evidence type="ECO:0000313" key="3">
    <source>
        <dbReference type="Proteomes" id="UP000662111"/>
    </source>
</evidence>
<keyword evidence="1" id="KW-0812">Transmembrane</keyword>
<gene>
    <name evidence="2" type="ORF">GCM10011509_30140</name>
</gene>
<keyword evidence="1" id="KW-0472">Membrane</keyword>
<protein>
    <recommendedName>
        <fullName evidence="4">DUF3311 domain-containing protein</fullName>
    </recommendedName>
</protein>
<evidence type="ECO:0000256" key="1">
    <source>
        <dbReference type="SAM" id="Phobius"/>
    </source>
</evidence>
<evidence type="ECO:0008006" key="4">
    <source>
        <dbReference type="Google" id="ProtNLM"/>
    </source>
</evidence>